<protein>
    <submittedName>
        <fullName evidence="1">Uncharacterized protein</fullName>
    </submittedName>
</protein>
<comment type="caution">
    <text evidence="1">The sequence shown here is derived from an EMBL/GenBank/DDBJ whole genome shotgun (WGS) entry which is preliminary data.</text>
</comment>
<name>A0A0F9NPX2_9ZZZZ</name>
<feature type="non-terminal residue" evidence="1">
    <location>
        <position position="1"/>
    </location>
</feature>
<dbReference type="EMBL" id="LAZR01006611">
    <property type="protein sequence ID" value="KKM90895.1"/>
    <property type="molecule type" value="Genomic_DNA"/>
</dbReference>
<evidence type="ECO:0000313" key="1">
    <source>
        <dbReference type="EMBL" id="KKM90895.1"/>
    </source>
</evidence>
<accession>A0A0F9NPX2</accession>
<reference evidence="1" key="1">
    <citation type="journal article" date="2015" name="Nature">
        <title>Complex archaea that bridge the gap between prokaryotes and eukaryotes.</title>
        <authorList>
            <person name="Spang A."/>
            <person name="Saw J.H."/>
            <person name="Jorgensen S.L."/>
            <person name="Zaremba-Niedzwiedzka K."/>
            <person name="Martijn J."/>
            <person name="Lind A.E."/>
            <person name="van Eijk R."/>
            <person name="Schleper C."/>
            <person name="Guy L."/>
            <person name="Ettema T.J."/>
        </authorList>
    </citation>
    <scope>NUCLEOTIDE SEQUENCE</scope>
</reference>
<sequence length="76" mass="8747">LETKDVKGIVKSLTGMFGEPRGDFNPEGNVYHWELVVKKKRYGITIGYDSEADTLYGIEIYYVGEPRKGHQLNLRR</sequence>
<organism evidence="1">
    <name type="scientific">marine sediment metagenome</name>
    <dbReference type="NCBI Taxonomy" id="412755"/>
    <lineage>
        <taxon>unclassified sequences</taxon>
        <taxon>metagenomes</taxon>
        <taxon>ecological metagenomes</taxon>
    </lineage>
</organism>
<gene>
    <name evidence="1" type="ORF">LCGC14_1233930</name>
</gene>
<proteinExistence type="predicted"/>
<dbReference type="AlphaFoldDB" id="A0A0F9NPX2"/>